<accession>A0A4Z0Q6K0</accession>
<dbReference type="RefSeq" id="WP_135462628.1">
    <property type="nucleotide sequence ID" value="NZ_SRLC01000001.1"/>
</dbReference>
<keyword evidence="1" id="KW-0732">Signal</keyword>
<evidence type="ECO:0000313" key="4">
    <source>
        <dbReference type="Proteomes" id="UP000297549"/>
    </source>
</evidence>
<feature type="signal peptide" evidence="1">
    <location>
        <begin position="1"/>
        <end position="19"/>
    </location>
</feature>
<dbReference type="GO" id="GO:0016787">
    <property type="term" value="F:hydrolase activity"/>
    <property type="evidence" value="ECO:0007669"/>
    <property type="project" value="UniProtKB-KW"/>
</dbReference>
<dbReference type="SUPFAM" id="SSF56601">
    <property type="entry name" value="beta-lactamase/transpeptidase-like"/>
    <property type="match status" value="1"/>
</dbReference>
<gene>
    <name evidence="3" type="ORF">E5K00_07585</name>
</gene>
<dbReference type="InterPro" id="IPR001466">
    <property type="entry name" value="Beta-lactam-related"/>
</dbReference>
<evidence type="ECO:0000313" key="3">
    <source>
        <dbReference type="EMBL" id="TGE25049.1"/>
    </source>
</evidence>
<dbReference type="Proteomes" id="UP000297549">
    <property type="component" value="Unassembled WGS sequence"/>
</dbReference>
<reference evidence="3 4" key="1">
    <citation type="submission" date="2019-04" db="EMBL/GenBank/DDBJ databases">
        <authorList>
            <person name="Feng G."/>
            <person name="Zhang J."/>
            <person name="Zhu H."/>
        </authorList>
    </citation>
    <scope>NUCLEOTIDE SEQUENCE [LARGE SCALE GENOMIC DNA]</scope>
    <source>
        <strain evidence="3 4">JCM 31653</strain>
    </source>
</reference>
<evidence type="ECO:0000259" key="2">
    <source>
        <dbReference type="Pfam" id="PF00144"/>
    </source>
</evidence>
<proteinExistence type="predicted"/>
<comment type="caution">
    <text evidence="3">The sequence shown here is derived from an EMBL/GenBank/DDBJ whole genome shotgun (WGS) entry which is preliminary data.</text>
</comment>
<name>A0A4Z0Q6K0_9BACT</name>
<dbReference type="InterPro" id="IPR012338">
    <property type="entry name" value="Beta-lactam/transpept-like"/>
</dbReference>
<dbReference type="AlphaFoldDB" id="A0A4Z0Q6K0"/>
<dbReference type="EMBL" id="SRLC01000001">
    <property type="protein sequence ID" value="TGE25049.1"/>
    <property type="molecule type" value="Genomic_DNA"/>
</dbReference>
<dbReference type="InterPro" id="IPR050789">
    <property type="entry name" value="Diverse_Enzym_Activities"/>
</dbReference>
<protein>
    <submittedName>
        <fullName evidence="3">Class A beta-lactamase-related serine hydrolase</fullName>
    </submittedName>
</protein>
<keyword evidence="3" id="KW-0378">Hydrolase</keyword>
<dbReference type="PANTHER" id="PTHR43283">
    <property type="entry name" value="BETA-LACTAMASE-RELATED"/>
    <property type="match status" value="1"/>
</dbReference>
<feature type="domain" description="Beta-lactamase-related" evidence="2">
    <location>
        <begin position="24"/>
        <end position="329"/>
    </location>
</feature>
<dbReference type="Gene3D" id="3.40.710.10">
    <property type="entry name" value="DD-peptidase/beta-lactamase superfamily"/>
    <property type="match status" value="1"/>
</dbReference>
<dbReference type="PANTHER" id="PTHR43283:SF18">
    <property type="match status" value="1"/>
</dbReference>
<organism evidence="3 4">
    <name type="scientific">Hymenobacter aquaticus</name>
    <dbReference type="NCBI Taxonomy" id="1867101"/>
    <lineage>
        <taxon>Bacteria</taxon>
        <taxon>Pseudomonadati</taxon>
        <taxon>Bacteroidota</taxon>
        <taxon>Cytophagia</taxon>
        <taxon>Cytophagales</taxon>
        <taxon>Hymenobacteraceae</taxon>
        <taxon>Hymenobacter</taxon>
    </lineage>
</organism>
<keyword evidence="4" id="KW-1185">Reference proteome</keyword>
<feature type="chain" id="PRO_5021186088" evidence="1">
    <location>
        <begin position="20"/>
        <end position="356"/>
    </location>
</feature>
<sequence length="356" mass="39802">MKFLITSLFLLFYSFLATAQQAELEALRKRENVTGLQLVYTRKGETRQYSLGQRQASTTPAPMTATTTMQAASLGKVVLAYTALRLHDQGRFDLDQPLLTYAPYPRLQNEPRATRITARMVLGHTTGLPNWADYPLAESWKTSQLTLKFAPDSCWSYSGEGYVWLQRTLEHLTGKSLEELARQEVFKPLKMPHSSFVWQARFEQNAAYGHDKAGQPTDVKRFREPNGGFSLLTTAADYSRFLRALLTGQGLKPATARLLTTAATPATRCTTPLTPTDASISWAWGPGLAATSHGPAQWHWGDNGDFRGFFMTFPQTQETLLLLTNSANGLKIVDDVLRLFVGPGQYQAMQWLAEEK</sequence>
<dbReference type="Pfam" id="PF00144">
    <property type="entry name" value="Beta-lactamase"/>
    <property type="match status" value="1"/>
</dbReference>
<dbReference type="OrthoDB" id="1357763at2"/>
<evidence type="ECO:0000256" key="1">
    <source>
        <dbReference type="SAM" id="SignalP"/>
    </source>
</evidence>